<accession>A0ABP0L3D6</accession>
<organism evidence="2 3">
    <name type="scientific">Durusdinium trenchii</name>
    <dbReference type="NCBI Taxonomy" id="1381693"/>
    <lineage>
        <taxon>Eukaryota</taxon>
        <taxon>Sar</taxon>
        <taxon>Alveolata</taxon>
        <taxon>Dinophyceae</taxon>
        <taxon>Suessiales</taxon>
        <taxon>Symbiodiniaceae</taxon>
        <taxon>Durusdinium</taxon>
    </lineage>
</organism>
<evidence type="ECO:0000313" key="3">
    <source>
        <dbReference type="Proteomes" id="UP001642464"/>
    </source>
</evidence>
<reference evidence="2 3" key="1">
    <citation type="submission" date="2024-02" db="EMBL/GenBank/DDBJ databases">
        <authorList>
            <person name="Chen Y."/>
            <person name="Shah S."/>
            <person name="Dougan E. K."/>
            <person name="Thang M."/>
            <person name="Chan C."/>
        </authorList>
    </citation>
    <scope>NUCLEOTIDE SEQUENCE [LARGE SCALE GENOMIC DNA]</scope>
</reference>
<comment type="caution">
    <text evidence="2">The sequence shown here is derived from an EMBL/GenBank/DDBJ whole genome shotgun (WGS) entry which is preliminary data.</text>
</comment>
<gene>
    <name evidence="1" type="ORF">SCF082_LOCUS20525</name>
    <name evidence="2" type="ORF">SCF082_LOCUS20567</name>
</gene>
<proteinExistence type="predicted"/>
<name>A0ABP0L3D6_9DINO</name>
<dbReference type="EMBL" id="CAXAMM010014358">
    <property type="protein sequence ID" value="CAK9033532.1"/>
    <property type="molecule type" value="Genomic_DNA"/>
</dbReference>
<sequence length="266" mass="31151">MGVASRWGTGTKSRCFSMMECSMAIFFQTSLRVPSARPVSSYLRWRYSATRGGTKRFVMWLNDRARCQPCHLFWKFVTFVLPADYPLKIVRTDKYLEYSEIVDDFRAMVALPHGNVMQMMFYEASNMGLPVLLPDLRLMSRQPYLWWSERVAGSGHSPEHLHSFADPPQPLGVVERPHPVPFLVTTMERGAEYLKALLYWMRILDYFHWDWALHFESVPHMLELLLQDEKLYASSSKSRAFNQREKEQSLHFWRDGLSRLLGITAE</sequence>
<dbReference type="Proteomes" id="UP001642464">
    <property type="component" value="Unassembled WGS sequence"/>
</dbReference>
<protein>
    <submittedName>
        <fullName evidence="2">Uncharacterized protein</fullName>
    </submittedName>
</protein>
<evidence type="ECO:0000313" key="1">
    <source>
        <dbReference type="EMBL" id="CAK9033532.1"/>
    </source>
</evidence>
<evidence type="ECO:0000313" key="2">
    <source>
        <dbReference type="EMBL" id="CAK9033644.1"/>
    </source>
</evidence>
<dbReference type="EMBL" id="CAXAMM010014402">
    <property type="protein sequence ID" value="CAK9033644.1"/>
    <property type="molecule type" value="Genomic_DNA"/>
</dbReference>
<keyword evidence="3" id="KW-1185">Reference proteome</keyword>